<protein>
    <submittedName>
        <fullName evidence="1">Uncharacterized protein</fullName>
    </submittedName>
</protein>
<dbReference type="EMBL" id="OP548099">
    <property type="protein sequence ID" value="UYL65044.1"/>
    <property type="molecule type" value="Genomic_DNA"/>
</dbReference>
<proteinExistence type="predicted"/>
<evidence type="ECO:0000313" key="2">
    <source>
        <dbReference type="Proteomes" id="UP001156239"/>
    </source>
</evidence>
<reference evidence="1 2" key="1">
    <citation type="submission" date="2022-09" db="EMBL/GenBank/DDBJ databases">
        <title>Evolutionary Diversification of Methanotrophic Ca. Methanophagales (ANME-1) and Their Expansive Virome.</title>
        <authorList>
            <person name="Laso-Perez R."/>
            <person name="Wu F."/>
            <person name="Cremiere A."/>
            <person name="Speth D.R."/>
            <person name="Magyar J.S."/>
            <person name="Krupovic M."/>
            <person name="Orphan V."/>
        </authorList>
    </citation>
    <scope>NUCLEOTIDE SEQUENCE [LARGE SCALE GENOMIC DNA]</scope>
    <source>
        <strain evidence="1">PBV304</strain>
    </source>
</reference>
<organism evidence="1 2">
    <name type="scientific">Methanophagales virus PBV304</name>
    <dbReference type="NCBI Taxonomy" id="3071309"/>
    <lineage>
        <taxon>Viruses</taxon>
        <taxon>Varidnaviria</taxon>
        <taxon>Abadenavirae</taxon>
        <taxon>Produgelaviricota</taxon>
        <taxon>Belvinaviricetes</taxon>
        <taxon>Coyopavirales</taxon>
        <taxon>Chaacviridae</taxon>
        <taxon>Homochaacvirus</taxon>
        <taxon>Homochaacvirus pescaderoense</taxon>
    </lineage>
</organism>
<evidence type="ECO:0000313" key="1">
    <source>
        <dbReference type="EMBL" id="UYL65044.1"/>
    </source>
</evidence>
<sequence>MSGENKDVRELVELLTKEKTLTGQYFGHRGQANVAEREYLYAEQMLTEKGEKLSLTERKYYERWRDKAKARMEYHKKMAEEVRKELCDVRKRIREIIGGDVE</sequence>
<dbReference type="Proteomes" id="UP001156239">
    <property type="component" value="Segment"/>
</dbReference>
<keyword evidence="2" id="KW-1185">Reference proteome</keyword>
<gene>
    <name evidence="1" type="ORF">OBKJMPBA_00012</name>
</gene>
<name>A0AA46TDJ7_9VIRU</name>
<accession>A0AA46TDJ7</accession>